<name>A0A1H4QZX3_RHOJO</name>
<protein>
    <submittedName>
        <fullName evidence="2">Uncharacterized protein</fullName>
    </submittedName>
</protein>
<dbReference type="OrthoDB" id="4468296at2"/>
<dbReference type="RefSeq" id="WP_073365937.1">
    <property type="nucleotide sequence ID" value="NZ_FNTL01000004.1"/>
</dbReference>
<sequence length="97" mass="10576">MSATASRSAESGREIVPGVRVWVRRDERNPVTGTVVEDFADKAGMDLARTWAPVRRWAVVLDDGRLVFADDPELEAESAHPPVRSPNPPGRSATGRP</sequence>
<accession>A0A1H4QZX3</accession>
<feature type="region of interest" description="Disordered" evidence="1">
    <location>
        <begin position="72"/>
        <end position="97"/>
    </location>
</feature>
<evidence type="ECO:0000313" key="3">
    <source>
        <dbReference type="Proteomes" id="UP000183407"/>
    </source>
</evidence>
<dbReference type="AlphaFoldDB" id="A0A1H4QZX3"/>
<dbReference type="Proteomes" id="UP000183407">
    <property type="component" value="Unassembled WGS sequence"/>
</dbReference>
<organism evidence="2 3">
    <name type="scientific">Rhodococcus jostii</name>
    <dbReference type="NCBI Taxonomy" id="132919"/>
    <lineage>
        <taxon>Bacteria</taxon>
        <taxon>Bacillati</taxon>
        <taxon>Actinomycetota</taxon>
        <taxon>Actinomycetes</taxon>
        <taxon>Mycobacteriales</taxon>
        <taxon>Nocardiaceae</taxon>
        <taxon>Rhodococcus</taxon>
    </lineage>
</organism>
<reference evidence="3" key="1">
    <citation type="submission" date="2016-10" db="EMBL/GenBank/DDBJ databases">
        <authorList>
            <person name="Varghese N."/>
        </authorList>
    </citation>
    <scope>NUCLEOTIDE SEQUENCE [LARGE SCALE GENOMIC DNA]</scope>
    <source>
        <strain evidence="3">DSM 44719</strain>
    </source>
</reference>
<evidence type="ECO:0000256" key="1">
    <source>
        <dbReference type="SAM" id="MobiDB-lite"/>
    </source>
</evidence>
<gene>
    <name evidence="2" type="ORF">SAMN04490220_1165</name>
</gene>
<dbReference type="EMBL" id="FNTL01000004">
    <property type="protein sequence ID" value="SEC25057.1"/>
    <property type="molecule type" value="Genomic_DNA"/>
</dbReference>
<proteinExistence type="predicted"/>
<evidence type="ECO:0000313" key="2">
    <source>
        <dbReference type="EMBL" id="SEC25057.1"/>
    </source>
</evidence>